<evidence type="ECO:0000313" key="2">
    <source>
        <dbReference type="Proteomes" id="UP000294134"/>
    </source>
</evidence>
<gene>
    <name evidence="1" type="ORF">PSA21_18</name>
</gene>
<dbReference type="EMBL" id="MK552327">
    <property type="protein sequence ID" value="QBJ02548.1"/>
    <property type="molecule type" value="Genomic_DNA"/>
</dbReference>
<dbReference type="Proteomes" id="UP000294134">
    <property type="component" value="Segment"/>
</dbReference>
<accession>A0A481W4L7</accession>
<reference evidence="1 2" key="1">
    <citation type="submission" date="2019-02" db="EMBL/GenBank/DDBJ databases">
        <authorList>
            <person name="Frampton R.A."/>
            <person name="Wojtus J.K."/>
            <person name="Fineran P.C."/>
            <person name="Hendrickson H.L."/>
        </authorList>
    </citation>
    <scope>NUCLEOTIDE SEQUENCE [LARGE SCALE GENOMIC DNA]</scope>
</reference>
<sequence length="299" mass="32255">MCNNVDALKKLIDEALILDGTTGLTLTGWDESEDNYDRGTLTNRVTTDYGIVRGGISIAQGGGMNNAFGRFGGFRDREDNRQEVTIERLRGILVTALAVAHTDAGRTLVSGFAATVEALASNCFQPVSYDLTVGAGGDAVVIINMTNGLTSVRMEVKANDESNQKIELDLPTKYILGTGFVSVLLGKNDRGYSGTGLSVLENGKWVRLTGISAREFDPEETVNVDELSVDEVVQLVGEARRPLVQAALVAIIRQLNTLGGFVHVYEVSVAHGDYRSTPSLVVHLADSKLRKRYGLEFTA</sequence>
<proteinExistence type="predicted"/>
<protein>
    <submittedName>
        <fullName evidence="1">Uncharacterized protein</fullName>
    </submittedName>
</protein>
<evidence type="ECO:0000313" key="1">
    <source>
        <dbReference type="EMBL" id="QBJ02548.1"/>
    </source>
</evidence>
<organism evidence="1 2">
    <name type="scientific">Pseudomonas phage Psa21</name>
    <dbReference type="NCBI Taxonomy" id="2530023"/>
    <lineage>
        <taxon>Viruses</taxon>
        <taxon>Duplodnaviria</taxon>
        <taxon>Heunggongvirae</taxon>
        <taxon>Uroviricota</taxon>
        <taxon>Caudoviricetes</taxon>
        <taxon>Chimalliviridae</taxon>
        <taxon>Tepukevirus</taxon>
        <taxon>Tepukevirus Psa21</taxon>
    </lineage>
</organism>
<keyword evidence="2" id="KW-1185">Reference proteome</keyword>
<name>A0A481W4L7_9CAUD</name>